<protein>
    <recommendedName>
        <fullName evidence="3">endo-polygalacturonase</fullName>
        <ecNumber evidence="3">3.2.1.15</ecNumber>
    </recommendedName>
    <alternativeName>
        <fullName evidence="15">Pectinase</fullName>
    </alternativeName>
</protein>
<keyword evidence="9" id="KW-1015">Disulfide bond</keyword>
<keyword evidence="6" id="KW-0677">Repeat</keyword>
<dbReference type="EMBL" id="LKEA01000063">
    <property type="protein sequence ID" value="ROV90348.1"/>
    <property type="molecule type" value="Genomic_DNA"/>
</dbReference>
<feature type="region of interest" description="Disordered" evidence="18">
    <location>
        <begin position="259"/>
        <end position="286"/>
    </location>
</feature>
<comment type="function">
    <text evidence="14">Involved in maceration and soft-rotting of plant tissue. Hydrolyzes the 1,4-alpha glycosidic bonds of de-esterified pectate in the smooth region of the plant cell wall.</text>
</comment>
<dbReference type="PROSITE" id="PS00502">
    <property type="entry name" value="POLYGALACTURONASE"/>
    <property type="match status" value="1"/>
</dbReference>
<feature type="compositionally biased region" description="Basic and acidic residues" evidence="18">
    <location>
        <begin position="268"/>
        <end position="277"/>
    </location>
</feature>
<evidence type="ECO:0000256" key="18">
    <source>
        <dbReference type="SAM" id="MobiDB-lite"/>
    </source>
</evidence>
<dbReference type="InterPro" id="IPR000743">
    <property type="entry name" value="Glyco_hydro_28"/>
</dbReference>
<evidence type="ECO:0000256" key="16">
    <source>
        <dbReference type="PROSITE-ProRule" id="PRU10052"/>
    </source>
</evidence>
<organism evidence="20 21">
    <name type="scientific">Cytospora schulzeri</name>
    <dbReference type="NCBI Taxonomy" id="448051"/>
    <lineage>
        <taxon>Eukaryota</taxon>
        <taxon>Fungi</taxon>
        <taxon>Dikarya</taxon>
        <taxon>Ascomycota</taxon>
        <taxon>Pezizomycotina</taxon>
        <taxon>Sordariomycetes</taxon>
        <taxon>Sordariomycetidae</taxon>
        <taxon>Diaporthales</taxon>
        <taxon>Cytosporaceae</taxon>
        <taxon>Cytospora</taxon>
    </lineage>
</organism>
<evidence type="ECO:0000256" key="3">
    <source>
        <dbReference type="ARBA" id="ARBA00012736"/>
    </source>
</evidence>
<dbReference type="PANTHER" id="PTHR31884">
    <property type="entry name" value="POLYGALACTURONASE"/>
    <property type="match status" value="1"/>
</dbReference>
<evidence type="ECO:0000313" key="21">
    <source>
        <dbReference type="Proteomes" id="UP000283895"/>
    </source>
</evidence>
<evidence type="ECO:0000256" key="15">
    <source>
        <dbReference type="ARBA" id="ARBA00083621"/>
    </source>
</evidence>
<name>A0A423VHC8_9PEZI</name>
<evidence type="ECO:0000313" key="20">
    <source>
        <dbReference type="EMBL" id="ROV90348.1"/>
    </source>
</evidence>
<evidence type="ECO:0000256" key="14">
    <source>
        <dbReference type="ARBA" id="ARBA00037707"/>
    </source>
</evidence>
<accession>A0A423VHC8</accession>
<evidence type="ECO:0000256" key="2">
    <source>
        <dbReference type="ARBA" id="ARBA00008834"/>
    </source>
</evidence>
<keyword evidence="4" id="KW-0964">Secreted</keyword>
<reference evidence="20 21" key="1">
    <citation type="submission" date="2015-09" db="EMBL/GenBank/DDBJ databases">
        <title>Host preference determinants of Valsa canker pathogens revealed by comparative genomics.</title>
        <authorList>
            <person name="Yin Z."/>
            <person name="Huang L."/>
        </authorList>
    </citation>
    <scope>NUCLEOTIDE SEQUENCE [LARGE SCALE GENOMIC DNA]</scope>
    <source>
        <strain evidence="20 21">03-1</strain>
    </source>
</reference>
<dbReference type="STRING" id="356882.A0A423VHC8"/>
<evidence type="ECO:0000256" key="17">
    <source>
        <dbReference type="RuleBase" id="RU361169"/>
    </source>
</evidence>
<dbReference type="OrthoDB" id="1546079at2759"/>
<dbReference type="GO" id="GO:0004650">
    <property type="term" value="F:polygalacturonase activity"/>
    <property type="evidence" value="ECO:0007669"/>
    <property type="project" value="UniProtKB-EC"/>
</dbReference>
<keyword evidence="5 19" id="KW-0732">Signal</keyword>
<proteinExistence type="inferred from homology"/>
<dbReference type="InterPro" id="IPR012334">
    <property type="entry name" value="Pectin_lyas_fold"/>
</dbReference>
<feature type="chain" id="PRO_5019416628" description="endo-polygalacturonase" evidence="19">
    <location>
        <begin position="18"/>
        <end position="473"/>
    </location>
</feature>
<evidence type="ECO:0000256" key="9">
    <source>
        <dbReference type="ARBA" id="ARBA00023157"/>
    </source>
</evidence>
<dbReference type="Proteomes" id="UP000283895">
    <property type="component" value="Unassembled WGS sequence"/>
</dbReference>
<dbReference type="EC" id="3.2.1.15" evidence="3"/>
<evidence type="ECO:0000256" key="1">
    <source>
        <dbReference type="ARBA" id="ARBA00004613"/>
    </source>
</evidence>
<dbReference type="SMART" id="SM00710">
    <property type="entry name" value="PbH1"/>
    <property type="match status" value="7"/>
</dbReference>
<evidence type="ECO:0000256" key="7">
    <source>
        <dbReference type="ARBA" id="ARBA00022801"/>
    </source>
</evidence>
<keyword evidence="21" id="KW-1185">Reference proteome</keyword>
<evidence type="ECO:0000256" key="10">
    <source>
        <dbReference type="ARBA" id="ARBA00023180"/>
    </source>
</evidence>
<comment type="caution">
    <text evidence="20">The sequence shown here is derived from an EMBL/GenBank/DDBJ whole genome shotgun (WGS) entry which is preliminary data.</text>
</comment>
<dbReference type="PROSITE" id="PS51257">
    <property type="entry name" value="PROKAR_LIPOPROTEIN"/>
    <property type="match status" value="1"/>
</dbReference>
<keyword evidence="12" id="KW-0961">Cell wall biogenesis/degradation</keyword>
<evidence type="ECO:0000256" key="11">
    <source>
        <dbReference type="ARBA" id="ARBA00023295"/>
    </source>
</evidence>
<sequence>MRSALLVAAAMPGLILACTNPNSDACAAAFSANLASASAFCATFTTAKVSATTALAAPFGSACSSKTSKLSAQCSCYVTGAAASTTAASTTTAKTTATSTPKTTLSTSTAPAATITGSYDCTVTAYAGVSSAVKSCTNILLSGVSAPASSTLSLALQTGASLTFAGTTEFGTTVDSDFDPIVLSGTDITVTGAAGHVIDGNGPAYWDGEGSNGGGDKPDHFFVVKKVYNGLIENLNIKNWPTHCFYVSGSQGLTMTGLTLDNSDGDAPNDKSGDDPAAHNSDGFDISGSDTVTLSNTKAQKRVMLTMNQVINQDDCVAVTSGSNILVTGMYCSGGHGLSIGSIGGKSNNTVAGVTFSNSQIVDSENGCRIKTNYGTTGTVTDVLYEDITMSGISDYGIDIQQDYLNGGPTGDPSNGVTVSGITFINVTGTVDSDAYSYYILCGDGSCSDFTFEDVDVTGGEESCNYPSTTCPT</sequence>
<dbReference type="GO" id="GO:0045490">
    <property type="term" value="P:pectin catabolic process"/>
    <property type="evidence" value="ECO:0007669"/>
    <property type="project" value="UniProtKB-ARBA"/>
</dbReference>
<keyword evidence="10" id="KW-0325">Glycoprotein</keyword>
<dbReference type="InterPro" id="IPR006626">
    <property type="entry name" value="PbH1"/>
</dbReference>
<evidence type="ECO:0000256" key="8">
    <source>
        <dbReference type="ARBA" id="ARBA00023145"/>
    </source>
</evidence>
<keyword evidence="11 17" id="KW-0326">Glycosidase</keyword>
<comment type="catalytic activity">
    <reaction evidence="13">
        <text>(1,4-alpha-D-galacturonosyl)n+m + H2O = (1,4-alpha-D-galacturonosyl)n + (1,4-alpha-D-galacturonosyl)m.</text>
        <dbReference type="EC" id="3.2.1.15"/>
    </reaction>
</comment>
<dbReference type="InterPro" id="IPR011050">
    <property type="entry name" value="Pectin_lyase_fold/virulence"/>
</dbReference>
<evidence type="ECO:0000256" key="5">
    <source>
        <dbReference type="ARBA" id="ARBA00022729"/>
    </source>
</evidence>
<dbReference type="InterPro" id="IPR050434">
    <property type="entry name" value="Glycosyl_hydrlase_28"/>
</dbReference>
<keyword evidence="8" id="KW-0865">Zymogen</keyword>
<evidence type="ECO:0000256" key="12">
    <source>
        <dbReference type="ARBA" id="ARBA00023316"/>
    </source>
</evidence>
<dbReference type="GO" id="GO:0071555">
    <property type="term" value="P:cell wall organization"/>
    <property type="evidence" value="ECO:0007669"/>
    <property type="project" value="UniProtKB-KW"/>
</dbReference>
<dbReference type="Gene3D" id="2.160.20.10">
    <property type="entry name" value="Single-stranded right-handed beta-helix, Pectin lyase-like"/>
    <property type="match status" value="1"/>
</dbReference>
<evidence type="ECO:0000256" key="4">
    <source>
        <dbReference type="ARBA" id="ARBA00022525"/>
    </source>
</evidence>
<feature type="signal peptide" evidence="19">
    <location>
        <begin position="1"/>
        <end position="17"/>
    </location>
</feature>
<evidence type="ECO:0000256" key="6">
    <source>
        <dbReference type="ARBA" id="ARBA00022737"/>
    </source>
</evidence>
<dbReference type="FunFam" id="2.160.20.10:FF:000002">
    <property type="entry name" value="Endopolygalacturonase D"/>
    <property type="match status" value="1"/>
</dbReference>
<feature type="active site" evidence="16">
    <location>
        <position position="336"/>
    </location>
</feature>
<evidence type="ECO:0000256" key="13">
    <source>
        <dbReference type="ARBA" id="ARBA00034074"/>
    </source>
</evidence>
<comment type="similarity">
    <text evidence="2 17">Belongs to the glycosyl hydrolase 28 family.</text>
</comment>
<dbReference type="Pfam" id="PF00295">
    <property type="entry name" value="Glyco_hydro_28"/>
    <property type="match status" value="1"/>
</dbReference>
<gene>
    <name evidence="20" type="ORF">VMCG_09716</name>
</gene>
<dbReference type="GO" id="GO:0005576">
    <property type="term" value="C:extracellular region"/>
    <property type="evidence" value="ECO:0007669"/>
    <property type="project" value="UniProtKB-SubCell"/>
</dbReference>
<keyword evidence="7 17" id="KW-0378">Hydrolase</keyword>
<dbReference type="PANTHER" id="PTHR31884:SF9">
    <property type="entry name" value="ENDOPOLYGALACTURONASE D-RELATED"/>
    <property type="match status" value="1"/>
</dbReference>
<dbReference type="SUPFAM" id="SSF51126">
    <property type="entry name" value="Pectin lyase-like"/>
    <property type="match status" value="1"/>
</dbReference>
<dbReference type="AlphaFoldDB" id="A0A423VHC8"/>
<evidence type="ECO:0000256" key="19">
    <source>
        <dbReference type="SAM" id="SignalP"/>
    </source>
</evidence>
<comment type="subcellular location">
    <subcellularLocation>
        <location evidence="1">Secreted</location>
    </subcellularLocation>
</comment>